<dbReference type="InterPro" id="IPR026444">
    <property type="entry name" value="Secre_tail"/>
</dbReference>
<feature type="signal peptide" evidence="3">
    <location>
        <begin position="1"/>
        <end position="19"/>
    </location>
</feature>
<feature type="domain" description="Secretion system C-terminal sorting" evidence="4">
    <location>
        <begin position="380"/>
        <end position="446"/>
    </location>
</feature>
<dbReference type="Pfam" id="PF18962">
    <property type="entry name" value="Por_Secre_tail"/>
    <property type="match status" value="1"/>
</dbReference>
<evidence type="ECO:0000259" key="4">
    <source>
        <dbReference type="Pfam" id="PF18962"/>
    </source>
</evidence>
<proteinExistence type="predicted"/>
<name>A0A967AJC5_9FLAO</name>
<dbReference type="AlphaFoldDB" id="A0A967AJC5"/>
<dbReference type="Proteomes" id="UP000643701">
    <property type="component" value="Unassembled WGS sequence"/>
</dbReference>
<keyword evidence="6" id="KW-1185">Reference proteome</keyword>
<reference evidence="5" key="1">
    <citation type="submission" date="2020-03" db="EMBL/GenBank/DDBJ databases">
        <title>Psychroflexus Maritimus sp. nov., isolate from marine sediment.</title>
        <authorList>
            <person name="Zhong Y.-L."/>
        </authorList>
    </citation>
    <scope>NUCLEOTIDE SEQUENCE</scope>
    <source>
        <strain evidence="5">C1</strain>
    </source>
</reference>
<protein>
    <submittedName>
        <fullName evidence="5">T9SS type A sorting domain-containing protein</fullName>
    </submittedName>
</protein>
<organism evidence="5 6">
    <name type="scientific">Psychroflexus maritimus</name>
    <dbReference type="NCBI Taxonomy" id="2714865"/>
    <lineage>
        <taxon>Bacteria</taxon>
        <taxon>Pseudomonadati</taxon>
        <taxon>Bacteroidota</taxon>
        <taxon>Flavobacteriia</taxon>
        <taxon>Flavobacteriales</taxon>
        <taxon>Flavobacteriaceae</taxon>
        <taxon>Psychroflexus</taxon>
    </lineage>
</organism>
<keyword evidence="1 3" id="KW-0732">Signal</keyword>
<evidence type="ECO:0000313" key="5">
    <source>
        <dbReference type="EMBL" id="NGZ90375.1"/>
    </source>
</evidence>
<evidence type="ECO:0000256" key="1">
    <source>
        <dbReference type="ARBA" id="ARBA00022729"/>
    </source>
</evidence>
<dbReference type="Gene3D" id="2.60.120.430">
    <property type="entry name" value="Galactose-binding lectin"/>
    <property type="match status" value="1"/>
</dbReference>
<feature type="region of interest" description="Disordered" evidence="2">
    <location>
        <begin position="183"/>
        <end position="205"/>
    </location>
</feature>
<sequence>MMYKTTIILFMLVSTLVFSQNAPIDFEDDGIGANWTWTVFENDTDPDLEIIDNPDPSGINTSSKVAKFTALETGQPFAGCESEHGADLGSFVWNEDNTSITIQVWKSEISDVGIKFANPNGWAQIELKVANTVVNEWEELTFDFSGYMNPPDGEGGPLDQIIVFPDFQDRTSENVVYFDNISFGTNDGSEPDEGPMTAAPTPTEDEDDVYSLFSNTYTDQPVDTWLTPWSAGQLEDLQIEGVDTKRYFNVDFVGIETTNPQIDATEYDFFHVDVWSNNAELFRVKLVNFEPGTTDLEGQGEIAFDLADSEWVSLQIPLNDFADADLVTDSGNLLNNRDAISQIIFSGNPIGNLEVYIDNVYFSKESMSSEEFETEVGFSMYPNPARNMLTIKSKLQVDEVSIFDMSGRQVKNSKNLNSPLDISNLKEGVYMVTTKMGDHMVVKKLIKQ</sequence>
<gene>
    <name evidence="5" type="ORF">G7034_08915</name>
</gene>
<feature type="chain" id="PRO_5038065982" evidence="3">
    <location>
        <begin position="20"/>
        <end position="448"/>
    </location>
</feature>
<dbReference type="EMBL" id="JAANAS010000061">
    <property type="protein sequence ID" value="NGZ90375.1"/>
    <property type="molecule type" value="Genomic_DNA"/>
</dbReference>
<comment type="caution">
    <text evidence="5">The sequence shown here is derived from an EMBL/GenBank/DDBJ whole genome shotgun (WGS) entry which is preliminary data.</text>
</comment>
<evidence type="ECO:0000256" key="3">
    <source>
        <dbReference type="SAM" id="SignalP"/>
    </source>
</evidence>
<accession>A0A967AJC5</accession>
<evidence type="ECO:0000313" key="6">
    <source>
        <dbReference type="Proteomes" id="UP000643701"/>
    </source>
</evidence>
<evidence type="ECO:0000256" key="2">
    <source>
        <dbReference type="SAM" id="MobiDB-lite"/>
    </source>
</evidence>
<dbReference type="NCBIfam" id="TIGR04183">
    <property type="entry name" value="Por_Secre_tail"/>
    <property type="match status" value="1"/>
</dbReference>
<dbReference type="RefSeq" id="WP_166400620.1">
    <property type="nucleotide sequence ID" value="NZ_JAANAS010000061.1"/>
</dbReference>